<dbReference type="InterPro" id="IPR000917">
    <property type="entry name" value="Sulfatase_N"/>
</dbReference>
<dbReference type="InterPro" id="IPR017850">
    <property type="entry name" value="Alkaline_phosphatase_core_sf"/>
</dbReference>
<dbReference type="PROSITE" id="PS00523">
    <property type="entry name" value="SULFATASE_1"/>
    <property type="match status" value="1"/>
</dbReference>
<feature type="domain" description="Sulfatase N-terminal" evidence="6">
    <location>
        <begin position="55"/>
        <end position="467"/>
    </location>
</feature>
<feature type="signal peptide" evidence="5">
    <location>
        <begin position="1"/>
        <end position="28"/>
    </location>
</feature>
<evidence type="ECO:0000256" key="1">
    <source>
        <dbReference type="ARBA" id="ARBA00008779"/>
    </source>
</evidence>
<evidence type="ECO:0000256" key="2">
    <source>
        <dbReference type="ARBA" id="ARBA00022723"/>
    </source>
</evidence>
<dbReference type="EMBL" id="JTDI01000008">
    <property type="protein sequence ID" value="KHK89157.1"/>
    <property type="molecule type" value="Genomic_DNA"/>
</dbReference>
<evidence type="ECO:0000313" key="7">
    <source>
        <dbReference type="EMBL" id="KHK89157.1"/>
    </source>
</evidence>
<dbReference type="Proteomes" id="UP000031057">
    <property type="component" value="Unassembled WGS sequence"/>
</dbReference>
<protein>
    <recommendedName>
        <fullName evidence="6">Sulfatase N-terminal domain-containing protein</fullName>
    </recommendedName>
</protein>
<sequence length="763" mass="82934">MASFRKRRMVCATAFVAIGAILSGAAPAQTDVGLTFKDSGPSHPPVAPHPSSDAPNIVLIMLDDVGYGQFGTFGGAVPSPAMDALAKEGLRFTRFHTTGICSPTRAALLTGRNHHNAGFGINGEMATGYDGYTGVIPSSTATFAKVLQESGYATAWFGKNHNTPVSEAGPAGPFNHWPTGMGFDHFYGFNGWGADQWSPVLYNDTTPVPPSTDPDYILNTDLADKAIAWMHKVQSTAPGKPYLLYLATGATHAPHHAPPEWIAKFKGKFDDGWDAYREKAFARQKQLGVIPQTAKLTPRPDAIPAWDTLSAEKKRIYAREMEVFAGFSAHTDYEVGRVIKAAQEQSGSRDTLVIYILGDNGASAEGGLDGTINELAPGNFLAAEAAVTTENLPKLGGPDYDNHMSYGWAWAVDAPFRYYKQVVSHLGAIRNPMIVSWPSHIKDPGAVRSQFLHVIDIAPTILDAAGMKMPESVDGVPQKPLDGVDALPVVLDGKTPEVRKIQYFEMMANRGIFANGWFASAKISDPWIPYRANLDPFAVKWELYNLDKDFTQADDLADVMPGKLQQMKDLWWAQAGRNNVLPIDWRVGTRMNPKPKDRNHYVLYPGTINYPELIGPDVRNRTWTATAKGTFNASDKGMIVTQGGVSGGWAFYLRDGVPVFDYNLMGIHRYRVTGSHAIPDNAKSLEMRFAYSGKASEQGAGGVVSFYADGKPVGKGTIERTLPNFISLTEGLDVGADYGSPVADYPFPAPFSGDLQSVTLDMR</sequence>
<dbReference type="STRING" id="1348853.LK12_21765"/>
<dbReference type="AlphaFoldDB" id="A0A0B1ZIL1"/>
<dbReference type="InterPro" id="IPR050738">
    <property type="entry name" value="Sulfatase"/>
</dbReference>
<comment type="similarity">
    <text evidence="1">Belongs to the sulfatase family.</text>
</comment>
<dbReference type="SUPFAM" id="SSF53649">
    <property type="entry name" value="Alkaline phosphatase-like"/>
    <property type="match status" value="1"/>
</dbReference>
<organism evidence="7 8">
    <name type="scientific">Novosphingobium malaysiense</name>
    <dbReference type="NCBI Taxonomy" id="1348853"/>
    <lineage>
        <taxon>Bacteria</taxon>
        <taxon>Pseudomonadati</taxon>
        <taxon>Pseudomonadota</taxon>
        <taxon>Alphaproteobacteria</taxon>
        <taxon>Sphingomonadales</taxon>
        <taxon>Sphingomonadaceae</taxon>
        <taxon>Novosphingobium</taxon>
    </lineage>
</organism>
<gene>
    <name evidence="7" type="ORF">LK12_21765</name>
</gene>
<name>A0A0B1ZIL1_9SPHN</name>
<dbReference type="Gene3D" id="3.30.1120.10">
    <property type="match status" value="1"/>
</dbReference>
<dbReference type="GO" id="GO:0016787">
    <property type="term" value="F:hydrolase activity"/>
    <property type="evidence" value="ECO:0007669"/>
    <property type="project" value="UniProtKB-KW"/>
</dbReference>
<dbReference type="GO" id="GO:0046872">
    <property type="term" value="F:metal ion binding"/>
    <property type="evidence" value="ECO:0007669"/>
    <property type="project" value="UniProtKB-KW"/>
</dbReference>
<feature type="chain" id="PRO_5002085605" description="Sulfatase N-terminal domain-containing protein" evidence="5">
    <location>
        <begin position="29"/>
        <end position="763"/>
    </location>
</feature>
<dbReference type="Pfam" id="PF00884">
    <property type="entry name" value="Sulfatase"/>
    <property type="match status" value="1"/>
</dbReference>
<keyword evidence="2" id="KW-0479">Metal-binding</keyword>
<dbReference type="PANTHER" id="PTHR42693:SF43">
    <property type="entry name" value="BLL2667 PROTEIN"/>
    <property type="match status" value="1"/>
</dbReference>
<proteinExistence type="inferred from homology"/>
<evidence type="ECO:0000313" key="8">
    <source>
        <dbReference type="Proteomes" id="UP000031057"/>
    </source>
</evidence>
<keyword evidence="8" id="KW-1185">Reference proteome</keyword>
<evidence type="ECO:0000259" key="6">
    <source>
        <dbReference type="Pfam" id="PF00884"/>
    </source>
</evidence>
<evidence type="ECO:0000256" key="4">
    <source>
        <dbReference type="ARBA" id="ARBA00022837"/>
    </source>
</evidence>
<comment type="caution">
    <text evidence="7">The sequence shown here is derived from an EMBL/GenBank/DDBJ whole genome shotgun (WGS) entry which is preliminary data.</text>
</comment>
<keyword evidence="4" id="KW-0106">Calcium</keyword>
<dbReference type="Gene3D" id="3.40.720.10">
    <property type="entry name" value="Alkaline Phosphatase, subunit A"/>
    <property type="match status" value="1"/>
</dbReference>
<evidence type="ECO:0000256" key="5">
    <source>
        <dbReference type="SAM" id="SignalP"/>
    </source>
</evidence>
<dbReference type="InterPro" id="IPR024607">
    <property type="entry name" value="Sulfatase_CS"/>
</dbReference>
<accession>A0A0B1ZIL1</accession>
<keyword evidence="3" id="KW-0378">Hydrolase</keyword>
<dbReference type="CDD" id="cd16025">
    <property type="entry name" value="PAS_like"/>
    <property type="match status" value="1"/>
</dbReference>
<dbReference type="PANTHER" id="PTHR42693">
    <property type="entry name" value="ARYLSULFATASE FAMILY MEMBER"/>
    <property type="match status" value="1"/>
</dbReference>
<reference evidence="7 8" key="1">
    <citation type="submission" date="2014-10" db="EMBL/GenBank/DDBJ databases">
        <title>Genome sequence of Novosphingobium malaysiense MUSC 273(T).</title>
        <authorList>
            <person name="Lee L.-H."/>
        </authorList>
    </citation>
    <scope>NUCLEOTIDE SEQUENCE [LARGE SCALE GENOMIC DNA]</scope>
    <source>
        <strain evidence="7 8">MUSC 273</strain>
    </source>
</reference>
<keyword evidence="5" id="KW-0732">Signal</keyword>
<evidence type="ECO:0000256" key="3">
    <source>
        <dbReference type="ARBA" id="ARBA00022801"/>
    </source>
</evidence>
<dbReference type="OrthoDB" id="9803751at2"/>